<dbReference type="InterPro" id="IPR002060">
    <property type="entry name" value="Squ/phyt_synthse"/>
</dbReference>
<proteinExistence type="predicted"/>
<organism evidence="1 2">
    <name type="scientific">Gemmobacter denitrificans</name>
    <dbReference type="NCBI Taxonomy" id="3123040"/>
    <lineage>
        <taxon>Bacteria</taxon>
        <taxon>Pseudomonadati</taxon>
        <taxon>Pseudomonadota</taxon>
        <taxon>Alphaproteobacteria</taxon>
        <taxon>Rhodobacterales</taxon>
        <taxon>Paracoccaceae</taxon>
        <taxon>Gemmobacter</taxon>
    </lineage>
</organism>
<evidence type="ECO:0000313" key="2">
    <source>
        <dbReference type="Proteomes" id="UP001431963"/>
    </source>
</evidence>
<gene>
    <name evidence="1" type="ORF">V6590_01730</name>
</gene>
<evidence type="ECO:0000313" key="1">
    <source>
        <dbReference type="EMBL" id="MEH7826860.1"/>
    </source>
</evidence>
<dbReference type="RefSeq" id="WP_335418605.1">
    <property type="nucleotide sequence ID" value="NZ_JBALHR010000001.1"/>
</dbReference>
<accession>A0ABU8BQ80</accession>
<dbReference type="SUPFAM" id="SSF48576">
    <property type="entry name" value="Terpenoid synthases"/>
    <property type="match status" value="1"/>
</dbReference>
<comment type="caution">
    <text evidence="1">The sequence shown here is derived from an EMBL/GenBank/DDBJ whole genome shotgun (WGS) entry which is preliminary data.</text>
</comment>
<keyword evidence="2" id="KW-1185">Reference proteome</keyword>
<protein>
    <submittedName>
        <fullName evidence="1">Squalene/phytoene synthase family protein</fullName>
    </submittedName>
</protein>
<dbReference type="Gene3D" id="1.10.600.10">
    <property type="entry name" value="Farnesyl Diphosphate Synthase"/>
    <property type="match status" value="1"/>
</dbReference>
<sequence length="256" mass="27017">MTGENTTAACAALVERADPERFAAAMAADPGDRATLFTLYAFNAELARAPWASKEAMIAEMRLQWWHDVIEAEASGPAAPHEVASPLGVLIRSRALPLAPFVAMVAARRWDIYRDPHADEAALWAYLEDTGGALMLLAHRALGGNAAADGAARSLGAAAALANYLRAVPRLEELGRIPLVDGRTEAVAALARAGLDRLAAARGAGVARGAALGAVLTRPVLDMAVAEPGRVAAGALILPEFTRRRRLLWQSLTGRF</sequence>
<name>A0ABU8BQ80_9RHOB</name>
<reference evidence="1" key="1">
    <citation type="submission" date="2024-02" db="EMBL/GenBank/DDBJ databases">
        <title>Genome sequences of strain Gemmobacter sp. JM10B15.</title>
        <authorList>
            <person name="Zhang M."/>
        </authorList>
    </citation>
    <scope>NUCLEOTIDE SEQUENCE</scope>
    <source>
        <strain evidence="1">JM10B15</strain>
    </source>
</reference>
<dbReference type="Proteomes" id="UP001431963">
    <property type="component" value="Unassembled WGS sequence"/>
</dbReference>
<dbReference type="InterPro" id="IPR008949">
    <property type="entry name" value="Isoprenoid_synthase_dom_sf"/>
</dbReference>
<dbReference type="Pfam" id="PF00494">
    <property type="entry name" value="SQS_PSY"/>
    <property type="match status" value="1"/>
</dbReference>
<dbReference type="EMBL" id="JBALHR010000001">
    <property type="protein sequence ID" value="MEH7826860.1"/>
    <property type="molecule type" value="Genomic_DNA"/>
</dbReference>